<proteinExistence type="predicted"/>
<evidence type="ECO:0000256" key="1">
    <source>
        <dbReference type="SAM" id="MobiDB-lite"/>
    </source>
</evidence>
<organism evidence="2 3">
    <name type="scientific">Conexibacter stalactiti</name>
    <dbReference type="NCBI Taxonomy" id="1940611"/>
    <lineage>
        <taxon>Bacteria</taxon>
        <taxon>Bacillati</taxon>
        <taxon>Actinomycetota</taxon>
        <taxon>Thermoleophilia</taxon>
        <taxon>Solirubrobacterales</taxon>
        <taxon>Conexibacteraceae</taxon>
        <taxon>Conexibacter</taxon>
    </lineage>
</organism>
<dbReference type="RefSeq" id="WP_318595344.1">
    <property type="nucleotide sequence ID" value="NZ_JAWSTH010000002.1"/>
</dbReference>
<name>A0ABU4HIE7_9ACTN</name>
<evidence type="ECO:0000313" key="3">
    <source>
        <dbReference type="Proteomes" id="UP001284601"/>
    </source>
</evidence>
<feature type="region of interest" description="Disordered" evidence="1">
    <location>
        <begin position="1"/>
        <end position="20"/>
    </location>
</feature>
<keyword evidence="3" id="KW-1185">Reference proteome</keyword>
<sequence length="59" mass="6668">MHDIKQRVGFVGTRDTKGSRTRRFLPRRSLTRKEVAATPQFASSPMLRGIVLSEQLLVA</sequence>
<dbReference type="Proteomes" id="UP001284601">
    <property type="component" value="Unassembled WGS sequence"/>
</dbReference>
<reference evidence="3" key="1">
    <citation type="submission" date="2023-07" db="EMBL/GenBank/DDBJ databases">
        <title>Conexibacter stalactiti sp. nov., isolated from stalactites in a lava cave and emended description of the genus Conexibacter.</title>
        <authorList>
            <person name="Lee S.D."/>
        </authorList>
    </citation>
    <scope>NUCLEOTIDE SEQUENCE [LARGE SCALE GENOMIC DNA]</scope>
    <source>
        <strain evidence="3">KCTC 39840</strain>
    </source>
</reference>
<dbReference type="EMBL" id="JAWSTH010000002">
    <property type="protein sequence ID" value="MDW5593081.1"/>
    <property type="molecule type" value="Genomic_DNA"/>
</dbReference>
<comment type="caution">
    <text evidence="2">The sequence shown here is derived from an EMBL/GenBank/DDBJ whole genome shotgun (WGS) entry which is preliminary data.</text>
</comment>
<evidence type="ECO:0000313" key="2">
    <source>
        <dbReference type="EMBL" id="MDW5593081.1"/>
    </source>
</evidence>
<reference evidence="2 3" key="2">
    <citation type="submission" date="2023-10" db="EMBL/GenBank/DDBJ databases">
        <authorList>
            <person name="Han X.F."/>
        </authorList>
    </citation>
    <scope>NUCLEOTIDE SEQUENCE [LARGE SCALE GENOMIC DNA]</scope>
    <source>
        <strain evidence="2 3">KCTC 39840</strain>
    </source>
</reference>
<protein>
    <submittedName>
        <fullName evidence="2">Uncharacterized protein</fullName>
    </submittedName>
</protein>
<gene>
    <name evidence="2" type="ORF">R7226_01940</name>
</gene>
<accession>A0ABU4HIE7</accession>